<sequence>MEKNNIEQFGIYCQDDQHFHKGQKIKYLMVKEEKGSITKRLFCDECFLGKYSGQQQYCCDLTELINGNIYEAFKYTLFDSDYKKEYFNYIRNHQPYLDEEFIKNMIGSLKEEFLSILDDLEIKLLDNCAIYKEEIRRWAQNDRITDYFDCQDLREKILDKDFERSPKKFDELNKLAEQYLKIEIDKIIGNQKKLQVFILFFSFNLDRFNLCFKETIQQLINMQQSTFSDYKFSQSILATPYIEKVIEKIYQGTAEDFIKNLNLIYRKSQQGSNFQNLQKIPQLSNTDTITIIQTKNKCIFGVYNCNSQPQKSILFQMNKEKFFLYKGSNKALTLNERADKSNWILKFGDDDVVIQSTFSSCTSNLGKGFDIDGNQTIDKEEYLSDSKLFDIYDMEIFEVGKVQKNEKSISQIPPNPNQNIIPNNISLSIQSHNINSSINKNPQFPPPNQIPPQANDNIRNTIQHNNQSFYQNTNPVRQTDTNPNSNSFNPIIKK</sequence>
<dbReference type="EMBL" id="CR548612">
    <property type="protein sequence ID" value="CAH03470.1"/>
    <property type="molecule type" value="Genomic_DNA"/>
</dbReference>
<accession>Q6BFV0</accession>
<dbReference type="GeneID" id="79573924"/>
<keyword evidence="3" id="KW-1185">Reference proteome</keyword>
<dbReference type="KEGG" id="ptm:PTMB.272"/>
<evidence type="ECO:0000313" key="2">
    <source>
        <dbReference type="EMBL" id="CAH03470.1"/>
    </source>
</evidence>
<dbReference type="PROSITE" id="PS00018">
    <property type="entry name" value="EF_HAND_1"/>
    <property type="match status" value="1"/>
</dbReference>
<proteinExistence type="predicted"/>
<name>Q6BFV0_PARTE</name>
<protein>
    <recommendedName>
        <fullName evidence="4">TLDc domain-containing protein</fullName>
    </recommendedName>
</protein>
<evidence type="ECO:0000256" key="1">
    <source>
        <dbReference type="SAM" id="MobiDB-lite"/>
    </source>
</evidence>
<feature type="region of interest" description="Disordered" evidence="1">
    <location>
        <begin position="471"/>
        <end position="494"/>
    </location>
</feature>
<dbReference type="InterPro" id="IPR018247">
    <property type="entry name" value="EF_Hand_1_Ca_BS"/>
</dbReference>
<organism evidence="2 3">
    <name type="scientific">Paramecium tetraurelia</name>
    <dbReference type="NCBI Taxonomy" id="5888"/>
    <lineage>
        <taxon>Eukaryota</taxon>
        <taxon>Sar</taxon>
        <taxon>Alveolata</taxon>
        <taxon>Ciliophora</taxon>
        <taxon>Intramacronucleata</taxon>
        <taxon>Oligohymenophorea</taxon>
        <taxon>Peniculida</taxon>
        <taxon>Parameciidae</taxon>
        <taxon>Paramecium</taxon>
    </lineage>
</organism>
<evidence type="ECO:0008006" key="4">
    <source>
        <dbReference type="Google" id="ProtNLM"/>
    </source>
</evidence>
<reference evidence="2 3" key="1">
    <citation type="journal article" date="2004" name="Curr. Biol.">
        <title>High coding density on the largest Paramecium tetraurelia somatic chromosome.</title>
        <authorList>
            <person name="Zagulski M."/>
            <person name="Nowak J.K."/>
            <person name="Le Mouel A."/>
            <person name="Nowacki M."/>
            <person name="Migdalski A."/>
            <person name="Gromadka R."/>
            <person name="Noel B."/>
            <person name="Blanc I."/>
            <person name="Dessen P."/>
            <person name="Wincker P."/>
            <person name="Keller A.M."/>
            <person name="Cohen J."/>
            <person name="Meyer E."/>
            <person name="Sperling L."/>
        </authorList>
    </citation>
    <scope>NUCLEOTIDE SEQUENCE [LARGE SCALE GENOMIC DNA]</scope>
    <source>
        <strain evidence="2 3">Stock d4-2</strain>
    </source>
</reference>
<dbReference type="InParanoid" id="Q6BFV0"/>
<dbReference type="RefSeq" id="XP_001347097.1">
    <property type="nucleotide sequence ID" value="XM_001347061.1"/>
</dbReference>
<evidence type="ECO:0000313" key="3">
    <source>
        <dbReference type="Proteomes" id="UP000000600"/>
    </source>
</evidence>
<dbReference type="Proteomes" id="UP000000600">
    <property type="component" value="Chromosome"/>
</dbReference>
<gene>
    <name evidence="2" type="ORF">PTMB.272</name>
</gene>
<dbReference type="AlphaFoldDB" id="Q6BFV0"/>
<feature type="region of interest" description="Disordered" evidence="1">
    <location>
        <begin position="435"/>
        <end position="458"/>
    </location>
</feature>